<dbReference type="EMBL" id="LR796317">
    <property type="protein sequence ID" value="CAB4136610.1"/>
    <property type="molecule type" value="Genomic_DNA"/>
</dbReference>
<accession>A0A6J5LUH0</accession>
<feature type="coiled-coil region" evidence="1">
    <location>
        <begin position="18"/>
        <end position="45"/>
    </location>
</feature>
<reference evidence="3" key="1">
    <citation type="submission" date="2020-04" db="EMBL/GenBank/DDBJ databases">
        <authorList>
            <person name="Chiriac C."/>
            <person name="Salcher M."/>
            <person name="Ghai R."/>
            <person name="Kavagutti S V."/>
        </authorList>
    </citation>
    <scope>NUCLEOTIDE SEQUENCE</scope>
</reference>
<sequence length="77" mass="8791">MTPDSFDPIKYGVLWERVQNYERRFDEMSTKIDKLETSIEKLVEMANQGKGGFWAGMVIVSALGSVVGYFLHFIGKQ</sequence>
<keyword evidence="2" id="KW-0812">Transmembrane</keyword>
<evidence type="ECO:0000313" key="3">
    <source>
        <dbReference type="EMBL" id="CAB4136610.1"/>
    </source>
</evidence>
<protein>
    <submittedName>
        <fullName evidence="3">Uncharacterized protein</fullName>
    </submittedName>
</protein>
<keyword evidence="1" id="KW-0175">Coiled coil</keyword>
<organism evidence="3">
    <name type="scientific">uncultured Caudovirales phage</name>
    <dbReference type="NCBI Taxonomy" id="2100421"/>
    <lineage>
        <taxon>Viruses</taxon>
        <taxon>Duplodnaviria</taxon>
        <taxon>Heunggongvirae</taxon>
        <taxon>Uroviricota</taxon>
        <taxon>Caudoviricetes</taxon>
        <taxon>Peduoviridae</taxon>
        <taxon>Maltschvirus</taxon>
        <taxon>Maltschvirus maltsch</taxon>
    </lineage>
</organism>
<evidence type="ECO:0000256" key="2">
    <source>
        <dbReference type="SAM" id="Phobius"/>
    </source>
</evidence>
<name>A0A6J5LUH0_9CAUD</name>
<evidence type="ECO:0000256" key="1">
    <source>
        <dbReference type="SAM" id="Coils"/>
    </source>
</evidence>
<feature type="transmembrane region" description="Helical" evidence="2">
    <location>
        <begin position="53"/>
        <end position="74"/>
    </location>
</feature>
<proteinExistence type="predicted"/>
<keyword evidence="2" id="KW-1133">Transmembrane helix</keyword>
<gene>
    <name evidence="3" type="ORF">UFOVP306_38</name>
</gene>
<keyword evidence="2" id="KW-0472">Membrane</keyword>